<keyword evidence="7" id="KW-0653">Protein transport</keyword>
<dbReference type="PANTHER" id="PTHR10635">
    <property type="entry name" value="COATOMER SUBUNIT BETA"/>
    <property type="match status" value="1"/>
</dbReference>
<keyword evidence="6" id="KW-0931">ER-Golgi transport</keyword>
<reference evidence="13" key="1">
    <citation type="submission" date="2020-11" db="EMBL/GenBank/DDBJ databases">
        <authorList>
            <person name="Tran Van P."/>
        </authorList>
    </citation>
    <scope>NUCLEOTIDE SEQUENCE</scope>
</reference>
<evidence type="ECO:0000259" key="11">
    <source>
        <dbReference type="Pfam" id="PF07718"/>
    </source>
</evidence>
<dbReference type="GO" id="GO:0006891">
    <property type="term" value="P:intra-Golgi vesicle-mediated transport"/>
    <property type="evidence" value="ECO:0007669"/>
    <property type="project" value="TreeGrafter"/>
</dbReference>
<dbReference type="PANTHER" id="PTHR10635:SF0">
    <property type="entry name" value="COATOMER SUBUNIT BETA"/>
    <property type="match status" value="1"/>
</dbReference>
<evidence type="ECO:0000256" key="3">
    <source>
        <dbReference type="ARBA" id="ARBA00022448"/>
    </source>
</evidence>
<evidence type="ECO:0008006" key="14">
    <source>
        <dbReference type="Google" id="ProtNLM"/>
    </source>
</evidence>
<dbReference type="GO" id="GO:0006886">
    <property type="term" value="P:intracellular protein transport"/>
    <property type="evidence" value="ECO:0007669"/>
    <property type="project" value="InterPro"/>
</dbReference>
<proteinExistence type="predicted"/>
<dbReference type="GO" id="GO:0006888">
    <property type="term" value="P:endoplasmic reticulum to Golgi vesicle-mediated transport"/>
    <property type="evidence" value="ECO:0007669"/>
    <property type="project" value="TreeGrafter"/>
</dbReference>
<dbReference type="InterPro" id="IPR029446">
    <property type="entry name" value="COPB1_appendage_platform_dom"/>
</dbReference>
<feature type="domain" description="Coatomer beta subunit C-terminal" evidence="11">
    <location>
        <begin position="31"/>
        <end position="92"/>
    </location>
</feature>
<accession>A0A7R9DKC8</accession>
<evidence type="ECO:0000259" key="12">
    <source>
        <dbReference type="Pfam" id="PF14806"/>
    </source>
</evidence>
<evidence type="ECO:0000313" key="13">
    <source>
        <dbReference type="EMBL" id="CAD7415172.1"/>
    </source>
</evidence>
<dbReference type="InterPro" id="IPR016460">
    <property type="entry name" value="COPB1"/>
</dbReference>
<dbReference type="EMBL" id="OD008845">
    <property type="protein sequence ID" value="CAD7415172.1"/>
    <property type="molecule type" value="Genomic_DNA"/>
</dbReference>
<keyword evidence="5" id="KW-0677">Repeat</keyword>
<dbReference type="AlphaFoldDB" id="A0A7R9DKC8"/>
<feature type="domain" description="Coatomer beta subunit appendage platform" evidence="12">
    <location>
        <begin position="99"/>
        <end position="236"/>
    </location>
</feature>
<dbReference type="InterPro" id="IPR011710">
    <property type="entry name" value="Coatomer_bsu_C"/>
</dbReference>
<sequence length="249" mass="27401">MFTPFNRGISATHESSEHINTPLTLNKKNEIVSSKGDTLQNCTLELATLGDLKLVEKPQPVVLAPRDFCNIKANVKVASTENGIIFGNIVYDVSGAAADRNVVVLNDIHIDIMDYIVPASCNDTEFRQMWAEFEWENKVSVNTNLTDLHEYLRHLINSTNMKCLTPEKVMLSSEKALSGQCGFMAANMYARSIFGEDALANLSIEKPFNKPDAPVTGHIRIRAKSQGMALSLGDKINMTQKGPQKTSGA</sequence>
<dbReference type="GO" id="GO:0030126">
    <property type="term" value="C:COPI vesicle coat"/>
    <property type="evidence" value="ECO:0007669"/>
    <property type="project" value="InterPro"/>
</dbReference>
<dbReference type="Pfam" id="PF14806">
    <property type="entry name" value="Coatomer_b_Cpla"/>
    <property type="match status" value="1"/>
</dbReference>
<evidence type="ECO:0000256" key="7">
    <source>
        <dbReference type="ARBA" id="ARBA00022927"/>
    </source>
</evidence>
<evidence type="ECO:0000256" key="8">
    <source>
        <dbReference type="ARBA" id="ARBA00023034"/>
    </source>
</evidence>
<keyword evidence="9" id="KW-0472">Membrane</keyword>
<keyword evidence="8" id="KW-0333">Golgi apparatus</keyword>
<evidence type="ECO:0000256" key="4">
    <source>
        <dbReference type="ARBA" id="ARBA00022490"/>
    </source>
</evidence>
<evidence type="ECO:0000256" key="9">
    <source>
        <dbReference type="ARBA" id="ARBA00023136"/>
    </source>
</evidence>
<evidence type="ECO:0000256" key="10">
    <source>
        <dbReference type="ARBA" id="ARBA00023329"/>
    </source>
</evidence>
<evidence type="ECO:0000256" key="1">
    <source>
        <dbReference type="ARBA" id="ARBA00004255"/>
    </source>
</evidence>
<evidence type="ECO:0000256" key="6">
    <source>
        <dbReference type="ARBA" id="ARBA00022892"/>
    </source>
</evidence>
<protein>
    <recommendedName>
        <fullName evidence="14">Coatomer subunit beta</fullName>
    </recommendedName>
</protein>
<evidence type="ECO:0000256" key="2">
    <source>
        <dbReference type="ARBA" id="ARBA00004347"/>
    </source>
</evidence>
<evidence type="ECO:0000256" key="5">
    <source>
        <dbReference type="ARBA" id="ARBA00022737"/>
    </source>
</evidence>
<comment type="subcellular location">
    <subcellularLocation>
        <location evidence="2">Cytoplasmic vesicle</location>
        <location evidence="2">COPI-coated vesicle membrane</location>
        <topology evidence="2">Peripheral membrane protein</topology>
        <orientation evidence="2">Cytoplasmic side</orientation>
    </subcellularLocation>
    <subcellularLocation>
        <location evidence="1">Golgi apparatus membrane</location>
        <topology evidence="1">Peripheral membrane protein</topology>
        <orientation evidence="1">Cytoplasmic side</orientation>
    </subcellularLocation>
</comment>
<keyword evidence="3" id="KW-0813">Transport</keyword>
<dbReference type="GO" id="GO:0000139">
    <property type="term" value="C:Golgi membrane"/>
    <property type="evidence" value="ECO:0007669"/>
    <property type="project" value="UniProtKB-SubCell"/>
</dbReference>
<organism evidence="13">
    <name type="scientific">Timema poppense</name>
    <name type="common">Walking stick</name>
    <dbReference type="NCBI Taxonomy" id="170557"/>
    <lineage>
        <taxon>Eukaryota</taxon>
        <taxon>Metazoa</taxon>
        <taxon>Ecdysozoa</taxon>
        <taxon>Arthropoda</taxon>
        <taxon>Hexapoda</taxon>
        <taxon>Insecta</taxon>
        <taxon>Pterygota</taxon>
        <taxon>Neoptera</taxon>
        <taxon>Polyneoptera</taxon>
        <taxon>Phasmatodea</taxon>
        <taxon>Timematodea</taxon>
        <taxon>Timematoidea</taxon>
        <taxon>Timematidae</taxon>
        <taxon>Timema</taxon>
    </lineage>
</organism>
<keyword evidence="4" id="KW-0963">Cytoplasm</keyword>
<keyword evidence="10" id="KW-0968">Cytoplasmic vesicle</keyword>
<name>A0A7R9DKC8_TIMPO</name>
<gene>
    <name evidence="13" type="ORF">TPSB3V08_LOCUS10160</name>
</gene>
<dbReference type="Pfam" id="PF07718">
    <property type="entry name" value="Coatamer_beta_C"/>
    <property type="match status" value="1"/>
</dbReference>
<dbReference type="GO" id="GO:0005198">
    <property type="term" value="F:structural molecule activity"/>
    <property type="evidence" value="ECO:0007669"/>
    <property type="project" value="InterPro"/>
</dbReference>